<dbReference type="EnsemblMetazoa" id="Aqu2.1.15464_001">
    <property type="protein sequence ID" value="Aqu2.1.15464_001"/>
    <property type="gene ID" value="Aqu2.1.15464"/>
</dbReference>
<name>A0A1X7TL14_AMPQE</name>
<reference evidence="1" key="1">
    <citation type="submission" date="2017-05" db="UniProtKB">
        <authorList>
            <consortium name="EnsemblMetazoa"/>
        </authorList>
    </citation>
    <scope>IDENTIFICATION</scope>
</reference>
<dbReference type="InParanoid" id="A0A1X7TL14"/>
<proteinExistence type="predicted"/>
<evidence type="ECO:0000313" key="1">
    <source>
        <dbReference type="EnsemblMetazoa" id="Aqu2.1.15464_001"/>
    </source>
</evidence>
<protein>
    <submittedName>
        <fullName evidence="1">Uncharacterized protein</fullName>
    </submittedName>
</protein>
<organism evidence="1">
    <name type="scientific">Amphimedon queenslandica</name>
    <name type="common">Sponge</name>
    <dbReference type="NCBI Taxonomy" id="400682"/>
    <lineage>
        <taxon>Eukaryota</taxon>
        <taxon>Metazoa</taxon>
        <taxon>Porifera</taxon>
        <taxon>Demospongiae</taxon>
        <taxon>Heteroscleromorpha</taxon>
        <taxon>Haplosclerida</taxon>
        <taxon>Niphatidae</taxon>
        <taxon>Amphimedon</taxon>
    </lineage>
</organism>
<accession>A0A1X7TL14</accession>
<dbReference type="AlphaFoldDB" id="A0A1X7TL14"/>
<sequence>MVKLVYGEMAGSELGTRLPLRKAALSARNKIRQYYADTIIQDNLFEDLLNQNCIAAEFEGRVGQVTNRGIEM</sequence>